<dbReference type="AlphaFoldDB" id="A0ABD3X8I3"/>
<accession>A0ABD3X8I3</accession>
<organism evidence="4 5">
    <name type="scientific">Sinanodonta woodiana</name>
    <name type="common">Chinese pond mussel</name>
    <name type="synonym">Anodonta woodiana</name>
    <dbReference type="NCBI Taxonomy" id="1069815"/>
    <lineage>
        <taxon>Eukaryota</taxon>
        <taxon>Metazoa</taxon>
        <taxon>Spiralia</taxon>
        <taxon>Lophotrochozoa</taxon>
        <taxon>Mollusca</taxon>
        <taxon>Bivalvia</taxon>
        <taxon>Autobranchia</taxon>
        <taxon>Heteroconchia</taxon>
        <taxon>Palaeoheterodonta</taxon>
        <taxon>Unionida</taxon>
        <taxon>Unionoidea</taxon>
        <taxon>Unionidae</taxon>
        <taxon>Unioninae</taxon>
        <taxon>Sinanodonta</taxon>
    </lineage>
</organism>
<dbReference type="PANTHER" id="PTHR22901:SF0">
    <property type="entry name" value="SIALATE O-ACETYLESTERASE"/>
    <property type="match status" value="1"/>
</dbReference>
<dbReference type="InterPro" id="IPR005181">
    <property type="entry name" value="SASA"/>
</dbReference>
<comment type="caution">
    <text evidence="4">The sequence shown here is derived from an EMBL/GenBank/DDBJ whole genome shotgun (WGS) entry which is preliminary data.</text>
</comment>
<evidence type="ECO:0000313" key="4">
    <source>
        <dbReference type="EMBL" id="KAL3882557.1"/>
    </source>
</evidence>
<keyword evidence="5" id="KW-1185">Reference proteome</keyword>
<dbReference type="GO" id="GO:0016787">
    <property type="term" value="F:hydrolase activity"/>
    <property type="evidence" value="ECO:0007669"/>
    <property type="project" value="UniProtKB-KW"/>
</dbReference>
<feature type="domain" description="Sialate O-acetylesterase" evidence="3">
    <location>
        <begin position="120"/>
        <end position="338"/>
    </location>
</feature>
<proteinExistence type="predicted"/>
<evidence type="ECO:0000313" key="5">
    <source>
        <dbReference type="Proteomes" id="UP001634394"/>
    </source>
</evidence>
<sequence>MASRRGLFSTAGILFFIAPFLWTRESSGSISFASYYNDHMVLQKAPKSNIIWGYATTVGSTVSVTLSGKPPVTTRVVEGPMAGKATWKVQLSPESDPGPFEISVESNDGNAKIVDVLFGDVWLCSGQSNMQFTLPQVLNAGQEMVDSYNYPDIRVFTVDLKTSDQEEYDLLSVLEHWSVPSNATVGYEPWQYFSAVCWLYGKYLYQHLKYPIGLISSTWGGTPIEAWSSKDVIAKCGGDGIHDEVGKIPDHDLREINVDVSTNQLWNAMIHPLLNLTIYGAIWYQGEANAGEPDKYKCYFPAMIDDWRSKFHDGTMSQTDPQFPFGFVQLAPWRNDPTITTGFPDLRWAQTADVGYVPNAQMPNVFMAVAIDLPDFDSPYGGIHPRDKQDVAERLVLSSLPIAYNVSAGKYQGPFPTAFYIDTGYDTLEIEYDKSSSVLDVRSMDGFEVCCSKNNQSQCNPVDSKWNSVPIVKHDEYTVTLSYKNQCPNMYIVGLRYAWRESPCDFKNCAVYSMENSLPAPPYILIGLIG</sequence>
<gene>
    <name evidence="4" type="ORF">ACJMK2_028892</name>
</gene>
<reference evidence="4 5" key="1">
    <citation type="submission" date="2024-11" db="EMBL/GenBank/DDBJ databases">
        <title>Chromosome-level genome assembly of the freshwater bivalve Anodonta woodiana.</title>
        <authorList>
            <person name="Chen X."/>
        </authorList>
    </citation>
    <scope>NUCLEOTIDE SEQUENCE [LARGE SCALE GENOMIC DNA]</scope>
    <source>
        <strain evidence="4">MN2024</strain>
        <tissue evidence="4">Gills</tissue>
    </source>
</reference>
<keyword evidence="2" id="KW-0732">Signal</keyword>
<dbReference type="EMBL" id="JBJQND010000003">
    <property type="protein sequence ID" value="KAL3882557.1"/>
    <property type="molecule type" value="Genomic_DNA"/>
</dbReference>
<dbReference type="Proteomes" id="UP001634394">
    <property type="component" value="Unassembled WGS sequence"/>
</dbReference>
<dbReference type="InterPro" id="IPR036514">
    <property type="entry name" value="SGNH_hydro_sf"/>
</dbReference>
<dbReference type="Gene3D" id="3.40.50.1110">
    <property type="entry name" value="SGNH hydrolase"/>
    <property type="match status" value="1"/>
</dbReference>
<keyword evidence="1" id="KW-0378">Hydrolase</keyword>
<feature type="chain" id="PRO_5044832312" description="Sialate O-acetylesterase domain-containing protein" evidence="2">
    <location>
        <begin position="24"/>
        <end position="530"/>
    </location>
</feature>
<dbReference type="SUPFAM" id="SSF52266">
    <property type="entry name" value="SGNH hydrolase"/>
    <property type="match status" value="1"/>
</dbReference>
<dbReference type="Pfam" id="PF03629">
    <property type="entry name" value="SASA"/>
    <property type="match status" value="1"/>
</dbReference>
<protein>
    <recommendedName>
        <fullName evidence="3">Sialate O-acetylesterase domain-containing protein</fullName>
    </recommendedName>
</protein>
<evidence type="ECO:0000259" key="3">
    <source>
        <dbReference type="Pfam" id="PF03629"/>
    </source>
</evidence>
<evidence type="ECO:0000256" key="2">
    <source>
        <dbReference type="SAM" id="SignalP"/>
    </source>
</evidence>
<dbReference type="InterPro" id="IPR039329">
    <property type="entry name" value="SIAE"/>
</dbReference>
<dbReference type="PANTHER" id="PTHR22901">
    <property type="entry name" value="SIALATE O-ACETYLESTERASE"/>
    <property type="match status" value="1"/>
</dbReference>
<name>A0ABD3X8I3_SINWO</name>
<feature type="signal peptide" evidence="2">
    <location>
        <begin position="1"/>
        <end position="23"/>
    </location>
</feature>
<evidence type="ECO:0000256" key="1">
    <source>
        <dbReference type="ARBA" id="ARBA00022801"/>
    </source>
</evidence>